<dbReference type="STRING" id="234267.Acid_0509"/>
<dbReference type="HOGENOM" id="CLU_053325_2_2_0"/>
<dbReference type="GO" id="GO:0005886">
    <property type="term" value="C:plasma membrane"/>
    <property type="evidence" value="ECO:0007669"/>
    <property type="project" value="UniProtKB-SubCell"/>
</dbReference>
<evidence type="ECO:0000256" key="3">
    <source>
        <dbReference type="ARBA" id="ARBA00022692"/>
    </source>
</evidence>
<keyword evidence="2" id="KW-1003">Cell membrane</keyword>
<feature type="transmembrane region" description="Helical" evidence="7">
    <location>
        <begin position="184"/>
        <end position="209"/>
    </location>
</feature>
<keyword evidence="6" id="KW-0653">Protein transport</keyword>
<keyword evidence="3 7" id="KW-0812">Transmembrane</keyword>
<dbReference type="PANTHER" id="PTHR30625">
    <property type="entry name" value="PROTEIN TOLQ"/>
    <property type="match status" value="1"/>
</dbReference>
<protein>
    <submittedName>
        <fullName evidence="9">MotA/TolQ/ExbB proton channel</fullName>
    </submittedName>
</protein>
<reference evidence="9" key="1">
    <citation type="submission" date="2006-10" db="EMBL/GenBank/DDBJ databases">
        <title>Complete sequence of Solibacter usitatus Ellin6076.</title>
        <authorList>
            <consortium name="US DOE Joint Genome Institute"/>
            <person name="Copeland A."/>
            <person name="Lucas S."/>
            <person name="Lapidus A."/>
            <person name="Barry K."/>
            <person name="Detter J.C."/>
            <person name="Glavina del Rio T."/>
            <person name="Hammon N."/>
            <person name="Israni S."/>
            <person name="Dalin E."/>
            <person name="Tice H."/>
            <person name="Pitluck S."/>
            <person name="Thompson L.S."/>
            <person name="Brettin T."/>
            <person name="Bruce D."/>
            <person name="Han C."/>
            <person name="Tapia R."/>
            <person name="Gilna P."/>
            <person name="Schmutz J."/>
            <person name="Larimer F."/>
            <person name="Land M."/>
            <person name="Hauser L."/>
            <person name="Kyrpides N."/>
            <person name="Mikhailova N."/>
            <person name="Janssen P.H."/>
            <person name="Kuske C.R."/>
            <person name="Richardson P."/>
        </authorList>
    </citation>
    <scope>NUCLEOTIDE SEQUENCE</scope>
    <source>
        <strain evidence="9">Ellin6076</strain>
    </source>
</reference>
<accession>Q02BP7</accession>
<sequence length="237" mass="26089">MLDLRLGDALLFETPVAFLLQTDLWDMVQHTGPAGKVVLVVLVFFSVSSWTFIFSKLSALRGARQSNARFLRAFRKSSGMEAVMVASEQFRPSPLVAVFDFGYEELERQVKSRGSIVNRTALERTLQLGVNEEISKLERNMSWLATTASVTPFIGLLGTVLGIIRAFEDLSQMGSTSIKAIGPGIAEALITTAVGLFAAIPAAVFYNYFGHVTREIGARMDDFAMEFLNMADRSFGE</sequence>
<dbReference type="EMBL" id="CP000473">
    <property type="protein sequence ID" value="ABJ81519.1"/>
    <property type="molecule type" value="Genomic_DNA"/>
</dbReference>
<keyword evidence="5 7" id="KW-0472">Membrane</keyword>
<keyword evidence="4 7" id="KW-1133">Transmembrane helix</keyword>
<evidence type="ECO:0000259" key="8">
    <source>
        <dbReference type="Pfam" id="PF01618"/>
    </source>
</evidence>
<evidence type="ECO:0000313" key="9">
    <source>
        <dbReference type="EMBL" id="ABJ81519.1"/>
    </source>
</evidence>
<dbReference type="PANTHER" id="PTHR30625:SF3">
    <property type="entry name" value="TOL-PAL SYSTEM PROTEIN TOLQ"/>
    <property type="match status" value="1"/>
</dbReference>
<evidence type="ECO:0000256" key="6">
    <source>
        <dbReference type="RuleBase" id="RU004057"/>
    </source>
</evidence>
<proteinExistence type="inferred from homology"/>
<gene>
    <name evidence="9" type="ordered locus">Acid_0509</name>
</gene>
<dbReference type="Pfam" id="PF01618">
    <property type="entry name" value="MotA_ExbB"/>
    <property type="match status" value="1"/>
</dbReference>
<evidence type="ECO:0000256" key="4">
    <source>
        <dbReference type="ARBA" id="ARBA00022989"/>
    </source>
</evidence>
<dbReference type="KEGG" id="sus:Acid_0509"/>
<feature type="transmembrane region" description="Helical" evidence="7">
    <location>
        <begin position="34"/>
        <end position="54"/>
    </location>
</feature>
<comment type="similarity">
    <text evidence="6">Belongs to the exbB/tolQ family.</text>
</comment>
<name>Q02BP7_SOLUE</name>
<evidence type="ECO:0000256" key="7">
    <source>
        <dbReference type="SAM" id="Phobius"/>
    </source>
</evidence>
<dbReference type="GO" id="GO:0017038">
    <property type="term" value="P:protein import"/>
    <property type="evidence" value="ECO:0007669"/>
    <property type="project" value="TreeGrafter"/>
</dbReference>
<dbReference type="InParanoid" id="Q02BP7"/>
<comment type="subcellular location">
    <subcellularLocation>
        <location evidence="1">Cell membrane</location>
        <topology evidence="1">Multi-pass membrane protein</topology>
    </subcellularLocation>
    <subcellularLocation>
        <location evidence="6">Membrane</location>
        <topology evidence="6">Multi-pass membrane protein</topology>
    </subcellularLocation>
</comment>
<dbReference type="InterPro" id="IPR050790">
    <property type="entry name" value="ExbB/TolQ_transport"/>
</dbReference>
<dbReference type="FunCoup" id="Q02BP7">
    <property type="interactions" value="349"/>
</dbReference>
<evidence type="ECO:0000256" key="1">
    <source>
        <dbReference type="ARBA" id="ARBA00004651"/>
    </source>
</evidence>
<feature type="transmembrane region" description="Helical" evidence="7">
    <location>
        <begin position="143"/>
        <end position="164"/>
    </location>
</feature>
<keyword evidence="6" id="KW-0813">Transport</keyword>
<dbReference type="AlphaFoldDB" id="Q02BP7"/>
<feature type="domain" description="MotA/TolQ/ExbB proton channel" evidence="8">
    <location>
        <begin position="117"/>
        <end position="221"/>
    </location>
</feature>
<dbReference type="InterPro" id="IPR002898">
    <property type="entry name" value="MotA_ExbB_proton_chnl"/>
</dbReference>
<evidence type="ECO:0000256" key="2">
    <source>
        <dbReference type="ARBA" id="ARBA00022475"/>
    </source>
</evidence>
<organism evidence="9">
    <name type="scientific">Solibacter usitatus (strain Ellin6076)</name>
    <dbReference type="NCBI Taxonomy" id="234267"/>
    <lineage>
        <taxon>Bacteria</taxon>
        <taxon>Pseudomonadati</taxon>
        <taxon>Acidobacteriota</taxon>
        <taxon>Terriglobia</taxon>
        <taxon>Bryobacterales</taxon>
        <taxon>Solibacteraceae</taxon>
        <taxon>Candidatus Solibacter</taxon>
    </lineage>
</organism>
<evidence type="ECO:0000256" key="5">
    <source>
        <dbReference type="ARBA" id="ARBA00023136"/>
    </source>
</evidence>
<dbReference type="eggNOG" id="COG0811">
    <property type="taxonomic scope" value="Bacteria"/>
</dbReference>